<dbReference type="AlphaFoldDB" id="A0A914A351"/>
<dbReference type="GeneID" id="119729668"/>
<dbReference type="Proteomes" id="UP000887568">
    <property type="component" value="Unplaced"/>
</dbReference>
<keyword evidence="8" id="KW-0449">Lipoprotein</keyword>
<dbReference type="GO" id="GO:0019706">
    <property type="term" value="F:protein-cysteine S-palmitoyltransferase activity"/>
    <property type="evidence" value="ECO:0007669"/>
    <property type="project" value="UniProtKB-EC"/>
</dbReference>
<dbReference type="GO" id="GO:0005794">
    <property type="term" value="C:Golgi apparatus"/>
    <property type="evidence" value="ECO:0007669"/>
    <property type="project" value="UniProtKB-SubCell"/>
</dbReference>
<dbReference type="PANTHER" id="PTHR22883">
    <property type="entry name" value="ZINC FINGER DHHC DOMAIN CONTAINING PROTEIN"/>
    <property type="match status" value="1"/>
</dbReference>
<dbReference type="Pfam" id="PF01529">
    <property type="entry name" value="DHHC"/>
    <property type="match status" value="1"/>
</dbReference>
<keyword evidence="4 10" id="KW-1133">Transmembrane helix</keyword>
<evidence type="ECO:0000313" key="13">
    <source>
        <dbReference type="Proteomes" id="UP000887568"/>
    </source>
</evidence>
<keyword evidence="3 10" id="KW-0812">Transmembrane</keyword>
<dbReference type="InterPro" id="IPR001594">
    <property type="entry name" value="Palmitoyltrfase_DHHC"/>
</dbReference>
<accession>A0A914A351</accession>
<feature type="transmembrane region" description="Helical" evidence="10">
    <location>
        <begin position="357"/>
        <end position="377"/>
    </location>
</feature>
<proteinExistence type="inferred from homology"/>
<evidence type="ECO:0000256" key="5">
    <source>
        <dbReference type="ARBA" id="ARBA00023034"/>
    </source>
</evidence>
<feature type="domain" description="Palmitoyltransferase DHHC" evidence="11">
    <location>
        <begin position="265"/>
        <end position="392"/>
    </location>
</feature>
<dbReference type="OMA" id="GNWSEFM"/>
<keyword evidence="9 10" id="KW-0012">Acyltransferase</keyword>
<keyword evidence="7" id="KW-0564">Palmitate</keyword>
<reference evidence="12" key="1">
    <citation type="submission" date="2022-11" db="UniProtKB">
        <authorList>
            <consortium name="EnsemblMetazoa"/>
        </authorList>
    </citation>
    <scope>IDENTIFICATION</scope>
</reference>
<dbReference type="InterPro" id="IPR039859">
    <property type="entry name" value="PFA4/ZDH16/20/ERF2-like"/>
</dbReference>
<keyword evidence="5" id="KW-0333">Golgi apparatus</keyword>
<evidence type="ECO:0000259" key="11">
    <source>
        <dbReference type="Pfam" id="PF01529"/>
    </source>
</evidence>
<evidence type="ECO:0000256" key="2">
    <source>
        <dbReference type="ARBA" id="ARBA00022679"/>
    </source>
</evidence>
<evidence type="ECO:0000256" key="1">
    <source>
        <dbReference type="ARBA" id="ARBA00004166"/>
    </source>
</evidence>
<feature type="transmembrane region" description="Helical" evidence="10">
    <location>
        <begin position="162"/>
        <end position="181"/>
    </location>
</feature>
<evidence type="ECO:0000256" key="10">
    <source>
        <dbReference type="RuleBase" id="RU079119"/>
    </source>
</evidence>
<dbReference type="PANTHER" id="PTHR22883:SF475">
    <property type="entry name" value="PALMITOYLTRANSFERASE ZDHHC23"/>
    <property type="match status" value="1"/>
</dbReference>
<evidence type="ECO:0000256" key="4">
    <source>
        <dbReference type="ARBA" id="ARBA00022989"/>
    </source>
</evidence>
<dbReference type="EnsemblMetazoa" id="XM_038202335.1">
    <property type="protein sequence ID" value="XP_038058263.1"/>
    <property type="gene ID" value="LOC119729668"/>
</dbReference>
<dbReference type="OrthoDB" id="430659at2759"/>
<dbReference type="EC" id="2.3.1.225" evidence="10"/>
<sequence length="438" mass="49208">MARAQDDDESGPLCCCEYLSDSGEKGHLLTLFCDCQELDQTCDRLFKGRGIEKSSLVKIVKVACDRVRIPTCFGAGARRLDELMDTTAIPPMVMVPLWIYIASLHLFATVASFLVVPVAVMLYYRLVLRHRQRTQFFMSWGLTSVFLIYGTFYLYVSSKIEITQFISLTVLFMFTLIAFFASKHGPGVVAKPTGASATKNLFKVLVESTVVPESVFGVQRKRNISNEGDLNNVENGCVHQETSVIEMSNLVGGELQVCSESTNQGSEDWCDVCRLMRPERAGHCRICGHCVLRLDHHCVWIDSCIGAGNHRSFLLAALFFIVGGLWGAYLSLDHLCSLQLNHMPDCSAVYSDRRTAVVFVSIIYTLLAVCCVLVLLLEQFHLITHNWTYRERKLAARSHRRGEALAERDEGFISNWGHFILMKIETEPPDRATKLTVI</sequence>
<dbReference type="RefSeq" id="XP_038058263.1">
    <property type="nucleotide sequence ID" value="XM_038202335.1"/>
</dbReference>
<evidence type="ECO:0000256" key="3">
    <source>
        <dbReference type="ARBA" id="ARBA00022692"/>
    </source>
</evidence>
<evidence type="ECO:0000313" key="12">
    <source>
        <dbReference type="EnsemblMetazoa" id="XP_038058263.1"/>
    </source>
</evidence>
<name>A0A914A351_PATMI</name>
<comment type="domain">
    <text evidence="10">The DHHC domain is required for palmitoyltransferase activity.</text>
</comment>
<comment type="subcellular location">
    <subcellularLocation>
        <location evidence="1">Golgi apparatus</location>
        <location evidence="1">trans-Golgi network membrane</location>
        <topology evidence="1">Multi-pass membrane protein</topology>
    </subcellularLocation>
</comment>
<evidence type="ECO:0000256" key="7">
    <source>
        <dbReference type="ARBA" id="ARBA00023139"/>
    </source>
</evidence>
<evidence type="ECO:0000256" key="8">
    <source>
        <dbReference type="ARBA" id="ARBA00023288"/>
    </source>
</evidence>
<dbReference type="GO" id="GO:0006612">
    <property type="term" value="P:protein targeting to membrane"/>
    <property type="evidence" value="ECO:0007669"/>
    <property type="project" value="TreeGrafter"/>
</dbReference>
<protein>
    <recommendedName>
        <fullName evidence="10">Palmitoyltransferase</fullName>
        <ecNumber evidence="10">2.3.1.225</ecNumber>
    </recommendedName>
</protein>
<keyword evidence="2 10" id="KW-0808">Transferase</keyword>
<evidence type="ECO:0000256" key="6">
    <source>
        <dbReference type="ARBA" id="ARBA00023136"/>
    </source>
</evidence>
<keyword evidence="13" id="KW-1185">Reference proteome</keyword>
<organism evidence="12 13">
    <name type="scientific">Patiria miniata</name>
    <name type="common">Bat star</name>
    <name type="synonym">Asterina miniata</name>
    <dbReference type="NCBI Taxonomy" id="46514"/>
    <lineage>
        <taxon>Eukaryota</taxon>
        <taxon>Metazoa</taxon>
        <taxon>Echinodermata</taxon>
        <taxon>Eleutherozoa</taxon>
        <taxon>Asterozoa</taxon>
        <taxon>Asteroidea</taxon>
        <taxon>Valvatacea</taxon>
        <taxon>Valvatida</taxon>
        <taxon>Asterinidae</taxon>
        <taxon>Patiria</taxon>
    </lineage>
</organism>
<dbReference type="GO" id="GO:0005783">
    <property type="term" value="C:endoplasmic reticulum"/>
    <property type="evidence" value="ECO:0007669"/>
    <property type="project" value="TreeGrafter"/>
</dbReference>
<comment type="catalytic activity">
    <reaction evidence="10">
        <text>L-cysteinyl-[protein] + hexadecanoyl-CoA = S-hexadecanoyl-L-cysteinyl-[protein] + CoA</text>
        <dbReference type="Rhea" id="RHEA:36683"/>
        <dbReference type="Rhea" id="RHEA-COMP:10131"/>
        <dbReference type="Rhea" id="RHEA-COMP:11032"/>
        <dbReference type="ChEBI" id="CHEBI:29950"/>
        <dbReference type="ChEBI" id="CHEBI:57287"/>
        <dbReference type="ChEBI" id="CHEBI:57379"/>
        <dbReference type="ChEBI" id="CHEBI:74151"/>
        <dbReference type="EC" id="2.3.1.225"/>
    </reaction>
</comment>
<evidence type="ECO:0000256" key="9">
    <source>
        <dbReference type="ARBA" id="ARBA00023315"/>
    </source>
</evidence>
<feature type="transmembrane region" description="Helical" evidence="10">
    <location>
        <begin position="136"/>
        <end position="156"/>
    </location>
</feature>
<feature type="transmembrane region" description="Helical" evidence="10">
    <location>
        <begin position="313"/>
        <end position="332"/>
    </location>
</feature>
<feature type="transmembrane region" description="Helical" evidence="10">
    <location>
        <begin position="97"/>
        <end position="124"/>
    </location>
</feature>
<comment type="similarity">
    <text evidence="10">Belongs to the DHHC palmitoyltransferase family.</text>
</comment>
<keyword evidence="6 10" id="KW-0472">Membrane</keyword>
<dbReference type="PROSITE" id="PS50216">
    <property type="entry name" value="DHHC"/>
    <property type="match status" value="1"/>
</dbReference>